<accession>A0A506VFP4</accession>
<reference evidence="1 2" key="1">
    <citation type="submission" date="2019-06" db="EMBL/GenBank/DDBJ databases">
        <authorList>
            <person name="Yang Y."/>
        </authorList>
    </citation>
    <scope>NUCLEOTIDE SEQUENCE [LARGE SCALE GENOMIC DNA]</scope>
    <source>
        <strain evidence="1 2">BIT-26</strain>
    </source>
</reference>
<gene>
    <name evidence="1" type="ORF">FKM52_01225</name>
</gene>
<dbReference type="EMBL" id="VHQI01000001">
    <property type="protein sequence ID" value="TPW44362.1"/>
    <property type="molecule type" value="Genomic_DNA"/>
</dbReference>
<name>A0A506VFP4_9GAMM</name>
<dbReference type="AlphaFoldDB" id="A0A506VFP4"/>
<dbReference type="Pfam" id="PF11183">
    <property type="entry name" value="PmrD"/>
    <property type="match status" value="1"/>
</dbReference>
<keyword evidence="2" id="KW-1185">Reference proteome</keyword>
<evidence type="ECO:0000313" key="2">
    <source>
        <dbReference type="Proteomes" id="UP000319523"/>
    </source>
</evidence>
<dbReference type="OrthoDB" id="6555626at2"/>
<evidence type="ECO:0000313" key="1">
    <source>
        <dbReference type="EMBL" id="TPW44362.1"/>
    </source>
</evidence>
<dbReference type="InterPro" id="IPR044854">
    <property type="entry name" value="IraM/PmrD"/>
</dbReference>
<organism evidence="1 2">
    <name type="scientific">Mixta tenebrionis</name>
    <dbReference type="NCBI Taxonomy" id="2562439"/>
    <lineage>
        <taxon>Bacteria</taxon>
        <taxon>Pseudomonadati</taxon>
        <taxon>Pseudomonadota</taxon>
        <taxon>Gammaproteobacteria</taxon>
        <taxon>Enterobacterales</taxon>
        <taxon>Erwiniaceae</taxon>
        <taxon>Mixta</taxon>
    </lineage>
</organism>
<protein>
    <submittedName>
        <fullName evidence="1">Uncharacterized protein</fullName>
    </submittedName>
</protein>
<comment type="caution">
    <text evidence="1">The sequence shown here is derived from an EMBL/GenBank/DDBJ whole genome shotgun (WGS) entry which is preliminary data.</text>
</comment>
<sequence>MVQPGDVLNITQNKLTVNGVISDIAVITVMPFNRTNWALLSARTGCPANGPVRPVVACPQQQCRFSRCPYQLEKAPAACG</sequence>
<dbReference type="RefSeq" id="WP_141174378.1">
    <property type="nucleotide sequence ID" value="NZ_JBHUFX010000013.1"/>
</dbReference>
<proteinExistence type="predicted"/>
<dbReference type="Proteomes" id="UP000319523">
    <property type="component" value="Unassembled WGS sequence"/>
</dbReference>